<dbReference type="InterPro" id="IPR026891">
    <property type="entry name" value="Fn3-like"/>
</dbReference>
<dbReference type="PANTHER" id="PTHR42715:SF10">
    <property type="entry name" value="BETA-GLUCOSIDASE"/>
    <property type="match status" value="1"/>
</dbReference>
<keyword evidence="2 4" id="KW-0378">Hydrolase</keyword>
<dbReference type="Gene3D" id="2.60.40.10">
    <property type="entry name" value="Immunoglobulins"/>
    <property type="match status" value="1"/>
</dbReference>
<protein>
    <submittedName>
        <fullName evidence="6">Glycoside hydrolase family 3 protein</fullName>
    </submittedName>
</protein>
<keyword evidence="3" id="KW-0119">Carbohydrate metabolism</keyword>
<feature type="domain" description="Fibronectin type III-like" evidence="5">
    <location>
        <begin position="728"/>
        <end position="793"/>
    </location>
</feature>
<dbReference type="InterPro" id="IPR002772">
    <property type="entry name" value="Glyco_hydro_3_C"/>
</dbReference>
<dbReference type="InterPro" id="IPR019800">
    <property type="entry name" value="Glyco_hydro_3_AS"/>
</dbReference>
<evidence type="ECO:0000256" key="3">
    <source>
        <dbReference type="ARBA" id="ARBA00023277"/>
    </source>
</evidence>
<reference evidence="6 7" key="1">
    <citation type="submission" date="2021-01" db="EMBL/GenBank/DDBJ databases">
        <title>Genome public.</title>
        <authorList>
            <person name="Liu C."/>
            <person name="Sun Q."/>
        </authorList>
    </citation>
    <scope>NUCLEOTIDE SEQUENCE [LARGE SCALE GENOMIC DNA]</scope>
    <source>
        <strain evidence="6 7">JC656</strain>
    </source>
</reference>
<evidence type="ECO:0000256" key="4">
    <source>
        <dbReference type="RuleBase" id="RU361161"/>
    </source>
</evidence>
<comment type="caution">
    <text evidence="6">The sequence shown here is derived from an EMBL/GenBank/DDBJ whole genome shotgun (WGS) entry which is preliminary data.</text>
</comment>
<dbReference type="SUPFAM" id="SSF51445">
    <property type="entry name" value="(Trans)glycosidases"/>
    <property type="match status" value="1"/>
</dbReference>
<dbReference type="Pfam" id="PF01915">
    <property type="entry name" value="Glyco_hydro_3_C"/>
    <property type="match status" value="1"/>
</dbReference>
<accession>A0ABS1KA06</accession>
<dbReference type="Pfam" id="PF14310">
    <property type="entry name" value="Fn3-like"/>
    <property type="match status" value="1"/>
</dbReference>
<dbReference type="PROSITE" id="PS00775">
    <property type="entry name" value="GLYCOSYL_HYDROL_F3"/>
    <property type="match status" value="1"/>
</dbReference>
<evidence type="ECO:0000313" key="7">
    <source>
        <dbReference type="Proteomes" id="UP000639051"/>
    </source>
</evidence>
<evidence type="ECO:0000259" key="5">
    <source>
        <dbReference type="SMART" id="SM01217"/>
    </source>
</evidence>
<evidence type="ECO:0000256" key="1">
    <source>
        <dbReference type="ARBA" id="ARBA00005336"/>
    </source>
</evidence>
<dbReference type="InterPro" id="IPR013783">
    <property type="entry name" value="Ig-like_fold"/>
</dbReference>
<dbReference type="Pfam" id="PF00933">
    <property type="entry name" value="Glyco_hydro_3"/>
    <property type="match status" value="1"/>
</dbReference>
<dbReference type="PRINTS" id="PR00133">
    <property type="entry name" value="GLHYDRLASE3"/>
</dbReference>
<gene>
    <name evidence="6" type="ORF">JJE72_16735</name>
</gene>
<dbReference type="RefSeq" id="WP_189694440.1">
    <property type="nucleotide sequence ID" value="NZ_BNCM01000010.1"/>
</dbReference>
<comment type="similarity">
    <text evidence="1 4">Belongs to the glycosyl hydrolase 3 family.</text>
</comment>
<dbReference type="InterPro" id="IPR036881">
    <property type="entry name" value="Glyco_hydro_3_C_sf"/>
</dbReference>
<dbReference type="SMART" id="SM01217">
    <property type="entry name" value="Fn3_like"/>
    <property type="match status" value="1"/>
</dbReference>
<dbReference type="EMBL" id="JAERRC010000044">
    <property type="protein sequence ID" value="MBL0707141.1"/>
    <property type="molecule type" value="Genomic_DNA"/>
</dbReference>
<dbReference type="InterPro" id="IPR017853">
    <property type="entry name" value="GH"/>
</dbReference>
<dbReference type="Gene3D" id="3.40.50.1700">
    <property type="entry name" value="Glycoside hydrolase family 3 C-terminal domain"/>
    <property type="match status" value="1"/>
</dbReference>
<dbReference type="PANTHER" id="PTHR42715">
    <property type="entry name" value="BETA-GLUCOSIDASE"/>
    <property type="match status" value="1"/>
</dbReference>
<name>A0ABS1KA06_9MICC</name>
<dbReference type="Proteomes" id="UP000639051">
    <property type="component" value="Unassembled WGS sequence"/>
</dbReference>
<dbReference type="InterPro" id="IPR036962">
    <property type="entry name" value="Glyco_hydro_3_N_sf"/>
</dbReference>
<dbReference type="Gene3D" id="3.20.20.300">
    <property type="entry name" value="Glycoside hydrolase, family 3, N-terminal domain"/>
    <property type="match status" value="1"/>
</dbReference>
<evidence type="ECO:0000256" key="2">
    <source>
        <dbReference type="ARBA" id="ARBA00022801"/>
    </source>
</evidence>
<dbReference type="InterPro" id="IPR050288">
    <property type="entry name" value="Cellulose_deg_GH3"/>
</dbReference>
<dbReference type="Gene3D" id="2.60.120.260">
    <property type="entry name" value="Galactose-binding domain-like"/>
    <property type="match status" value="1"/>
</dbReference>
<dbReference type="InterPro" id="IPR001764">
    <property type="entry name" value="Glyco_hydro_3_N"/>
</dbReference>
<sequence>MTQTLAEDSVENAIRSLDLTAKVRLLSGARMFSLHAEASIGLEEIVMSDGPTGVRGEAVVGGRESCLLPSASLLAQTWDRQVLEEVGGILAEEAMDQRTHIVLGPTINLHRTPLGGRLFECFSEDPYLTGALAAAYVRSLQRHGIGASPKHFLANESETQRTTVDCVADERALRELYLLPFEIVEQDARPWTVMASYNSVNGTTATEHGELIDRILKGEWGFDGLVMSDWFATKRAAESANAGLDLVMPGPETVWSTGLEKAVRSGTVKEETVDEHVRRLLRLAARLGAFAGTRTWPTAVPRPDGELRRGQLRRIAAEGMAVLKNDRGVLPLAGAGPVAVIGRHATDTVAQGGGSARVRPPHVVSIADGLASALGRENVTVVDGVETRTRLLAAPASLLRDPETGTPGIRVRALDGHDGLIESRHLDVAELEVAEDGWLATAATIELSADVALPGPARMRVGVIGPGDWTVTAPGHCESFTVTPHKGPGGGLHRPKSHAAVVALEPGARITATTGPHFEMRIIGLVLTAAPRPAAAAIREATDAAARAETAIVVVGNTQEQETEGEDKKTLALPGDQDALVAAVAAVAPRTVVVVNAATPVLMPWIDDVDAVLFAGLPGQEAGAAVAAALTGDIEPAGRLVTTFPARDGEGPAWSTEPVDGRLVYAEGTRVGYRGWHGSGTEPLFWFGHGLGYTTWDYTGAAITGTDGPTVTGVSVTLSNTGERRGKETVQVYRIPDNGETPRLIGWAQVSLGPGESGTVRVECDARTQRIWDAAGHRWLPLTGGTLAVARGLGDIRTTVPLDAAQEA</sequence>
<keyword evidence="4" id="KW-0326">Glycosidase</keyword>
<organism evidence="6 7">
    <name type="scientific">Sinomonas cellulolyticus</name>
    <dbReference type="NCBI Taxonomy" id="2801916"/>
    <lineage>
        <taxon>Bacteria</taxon>
        <taxon>Bacillati</taxon>
        <taxon>Actinomycetota</taxon>
        <taxon>Actinomycetes</taxon>
        <taxon>Micrococcales</taxon>
        <taxon>Micrococcaceae</taxon>
        <taxon>Sinomonas</taxon>
    </lineage>
</organism>
<evidence type="ECO:0000313" key="6">
    <source>
        <dbReference type="EMBL" id="MBL0707141.1"/>
    </source>
</evidence>
<proteinExistence type="inferred from homology"/>
<dbReference type="SUPFAM" id="SSF52279">
    <property type="entry name" value="Beta-D-glucan exohydrolase, C-terminal domain"/>
    <property type="match status" value="1"/>
</dbReference>
<dbReference type="GO" id="GO:0016787">
    <property type="term" value="F:hydrolase activity"/>
    <property type="evidence" value="ECO:0007669"/>
    <property type="project" value="UniProtKB-KW"/>
</dbReference>
<keyword evidence="7" id="KW-1185">Reference proteome</keyword>